<keyword evidence="4 7" id="KW-0812">Transmembrane</keyword>
<dbReference type="InterPro" id="IPR020846">
    <property type="entry name" value="MFS_dom"/>
</dbReference>
<evidence type="ECO:0000256" key="1">
    <source>
        <dbReference type="ARBA" id="ARBA00004651"/>
    </source>
</evidence>
<feature type="transmembrane region" description="Helical" evidence="7">
    <location>
        <begin position="155"/>
        <end position="180"/>
    </location>
</feature>
<evidence type="ECO:0000313" key="10">
    <source>
        <dbReference type="Proteomes" id="UP000290287"/>
    </source>
</evidence>
<evidence type="ECO:0000259" key="8">
    <source>
        <dbReference type="PROSITE" id="PS50850"/>
    </source>
</evidence>
<reference evidence="9 10" key="1">
    <citation type="submission" date="2017-10" db="EMBL/GenBank/DDBJ databases">
        <title>Nyctiphanis sp. nov., isolated from the stomach of the euphausiid Nyctiphanes simplex (Hansen, 1911) in the Gulf of California.</title>
        <authorList>
            <person name="Gomez-Gil B."/>
            <person name="Aguilar-Mendez M."/>
            <person name="Lopez-Cortes A."/>
            <person name="Gomez-Gutierrez J."/>
            <person name="Roque A."/>
            <person name="Lang E."/>
            <person name="Gonzalez-Castillo A."/>
        </authorList>
    </citation>
    <scope>NUCLEOTIDE SEQUENCE [LARGE SCALE GENOMIC DNA]</scope>
    <source>
        <strain evidence="9 10">CAIM 600</strain>
    </source>
</reference>
<dbReference type="InterPro" id="IPR011701">
    <property type="entry name" value="MFS"/>
</dbReference>
<keyword evidence="5 7" id="KW-1133">Transmembrane helix</keyword>
<protein>
    <recommendedName>
        <fullName evidence="8">Major facilitator superfamily (MFS) profile domain-containing protein</fullName>
    </recommendedName>
</protein>
<dbReference type="GO" id="GO:0022857">
    <property type="term" value="F:transmembrane transporter activity"/>
    <property type="evidence" value="ECO:0007669"/>
    <property type="project" value="InterPro"/>
</dbReference>
<comment type="caution">
    <text evidence="9">The sequence shown here is derived from an EMBL/GenBank/DDBJ whole genome shotgun (WGS) entry which is preliminary data.</text>
</comment>
<feature type="domain" description="Major facilitator superfamily (MFS) profile" evidence="8">
    <location>
        <begin position="1"/>
        <end position="191"/>
    </location>
</feature>
<dbReference type="RefSeq" id="WP_235869348.1">
    <property type="nucleotide sequence ID" value="NZ_PEIB01000008.1"/>
</dbReference>
<organism evidence="9 10">
    <name type="scientific">Veronia nyctiphanis</name>
    <dbReference type="NCBI Taxonomy" id="1278244"/>
    <lineage>
        <taxon>Bacteria</taxon>
        <taxon>Pseudomonadati</taxon>
        <taxon>Pseudomonadota</taxon>
        <taxon>Gammaproteobacteria</taxon>
        <taxon>Vibrionales</taxon>
        <taxon>Vibrionaceae</taxon>
        <taxon>Veronia</taxon>
    </lineage>
</organism>
<dbReference type="PANTHER" id="PTHR23517:SF3">
    <property type="entry name" value="INTEGRAL MEMBRANE TRANSPORT PROTEIN"/>
    <property type="match status" value="1"/>
</dbReference>
<keyword evidence="2" id="KW-0813">Transport</keyword>
<dbReference type="Gene3D" id="1.20.1250.20">
    <property type="entry name" value="MFS general substrate transporter like domains"/>
    <property type="match status" value="1"/>
</dbReference>
<gene>
    <name evidence="9" type="ORF">CS022_08665</name>
</gene>
<evidence type="ECO:0000256" key="5">
    <source>
        <dbReference type="ARBA" id="ARBA00022989"/>
    </source>
</evidence>
<feature type="transmembrane region" description="Helical" evidence="7">
    <location>
        <begin position="37"/>
        <end position="54"/>
    </location>
</feature>
<feature type="transmembrane region" description="Helical" evidence="7">
    <location>
        <begin position="5"/>
        <end position="25"/>
    </location>
</feature>
<dbReference type="InterPro" id="IPR036259">
    <property type="entry name" value="MFS_trans_sf"/>
</dbReference>
<evidence type="ECO:0000256" key="3">
    <source>
        <dbReference type="ARBA" id="ARBA00022475"/>
    </source>
</evidence>
<evidence type="ECO:0000313" key="9">
    <source>
        <dbReference type="EMBL" id="RXJ73567.1"/>
    </source>
</evidence>
<dbReference type="Pfam" id="PF07690">
    <property type="entry name" value="MFS_1"/>
    <property type="match status" value="1"/>
</dbReference>
<comment type="subcellular location">
    <subcellularLocation>
        <location evidence="1">Cell membrane</location>
        <topology evidence="1">Multi-pass membrane protein</topology>
    </subcellularLocation>
</comment>
<evidence type="ECO:0000256" key="6">
    <source>
        <dbReference type="ARBA" id="ARBA00023136"/>
    </source>
</evidence>
<dbReference type="EMBL" id="PEIB01000008">
    <property type="protein sequence ID" value="RXJ73567.1"/>
    <property type="molecule type" value="Genomic_DNA"/>
</dbReference>
<keyword evidence="6 7" id="KW-0472">Membrane</keyword>
<feature type="transmembrane region" description="Helical" evidence="7">
    <location>
        <begin position="124"/>
        <end position="143"/>
    </location>
</feature>
<dbReference type="SUPFAM" id="SSF103473">
    <property type="entry name" value="MFS general substrate transporter"/>
    <property type="match status" value="1"/>
</dbReference>
<keyword evidence="3" id="KW-1003">Cell membrane</keyword>
<dbReference type="AlphaFoldDB" id="A0A4Q0YQY4"/>
<name>A0A4Q0YQY4_9GAMM</name>
<dbReference type="Proteomes" id="UP000290287">
    <property type="component" value="Unassembled WGS sequence"/>
</dbReference>
<dbReference type="PROSITE" id="PS50850">
    <property type="entry name" value="MFS"/>
    <property type="match status" value="1"/>
</dbReference>
<feature type="transmembrane region" description="Helical" evidence="7">
    <location>
        <begin position="89"/>
        <end position="112"/>
    </location>
</feature>
<keyword evidence="10" id="KW-1185">Reference proteome</keyword>
<feature type="transmembrane region" description="Helical" evidence="7">
    <location>
        <begin position="61"/>
        <end position="83"/>
    </location>
</feature>
<evidence type="ECO:0000256" key="7">
    <source>
        <dbReference type="SAM" id="Phobius"/>
    </source>
</evidence>
<evidence type="ECO:0000256" key="4">
    <source>
        <dbReference type="ARBA" id="ARBA00022692"/>
    </source>
</evidence>
<evidence type="ECO:0000256" key="2">
    <source>
        <dbReference type="ARBA" id="ARBA00022448"/>
    </source>
</evidence>
<dbReference type="InterPro" id="IPR050171">
    <property type="entry name" value="MFS_Transporters"/>
</dbReference>
<accession>A0A4Q0YQY4</accession>
<dbReference type="PANTHER" id="PTHR23517">
    <property type="entry name" value="RESISTANCE PROTEIN MDTM, PUTATIVE-RELATED-RELATED"/>
    <property type="match status" value="1"/>
</dbReference>
<proteinExistence type="predicted"/>
<dbReference type="GO" id="GO:0005886">
    <property type="term" value="C:plasma membrane"/>
    <property type="evidence" value="ECO:0007669"/>
    <property type="project" value="UniProtKB-SubCell"/>
</dbReference>
<sequence>MSCYLLAGCEILVLYTVVLHLPFLLVSENQISASETGFILSLFLLMMSLVSMFYGKVSGKLSIPAIHLLGWFAIGTGLVLLGLGQSLSVLVLSLVLAGVGLGLIRPNLIIWLFSFTPLPQRGKVIGGITTCFFVGQFASPLITEPVVQFFGKESGYSMLFLLMGSVALGVTFILAIRYLLTQKSSETADNL</sequence>